<dbReference type="Proteomes" id="UP000218139">
    <property type="component" value="Unassembled WGS sequence"/>
</dbReference>
<evidence type="ECO:0000313" key="4">
    <source>
        <dbReference type="Proteomes" id="UP000244552"/>
    </source>
</evidence>
<reference evidence="2 4" key="2">
    <citation type="journal article" date="2018" name="Genome Announc.">
        <title>Fifty-Six Draft Genome Sequences of 10 Lactobacillus Species from 22 Commercial Dietary Supplements.</title>
        <authorList>
            <person name="Gangiredla J."/>
            <person name="Barnaba T.J."/>
            <person name="Mammel M.K."/>
            <person name="Lacher D.W."/>
            <person name="Elkins C.A."/>
            <person name="Lampel K.A."/>
            <person name="Whitehouse C.A."/>
            <person name="Tartera C."/>
        </authorList>
    </citation>
    <scope>NUCLEOTIDE SEQUENCE [LARGE SCALE GENOMIC DNA]</scope>
    <source>
        <strain evidence="2 4">DS11_12</strain>
    </source>
</reference>
<proteinExistence type="predicted"/>
<protein>
    <submittedName>
        <fullName evidence="1">Uncharacterized protein</fullName>
    </submittedName>
</protein>
<gene>
    <name evidence="1" type="ORF">A8C52_10520</name>
    <name evidence="2" type="ORF">DBP89_06805</name>
</gene>
<organism evidence="1 3">
    <name type="scientific">Ligilactobacillus salivarius</name>
    <dbReference type="NCBI Taxonomy" id="1624"/>
    <lineage>
        <taxon>Bacteria</taxon>
        <taxon>Bacillati</taxon>
        <taxon>Bacillota</taxon>
        <taxon>Bacilli</taxon>
        <taxon>Lactobacillales</taxon>
        <taxon>Lactobacillaceae</taxon>
        <taxon>Ligilactobacillus</taxon>
    </lineage>
</organism>
<evidence type="ECO:0000313" key="3">
    <source>
        <dbReference type="Proteomes" id="UP000218139"/>
    </source>
</evidence>
<dbReference type="EMBL" id="LXZO01000122">
    <property type="protein sequence ID" value="PAY44734.1"/>
    <property type="molecule type" value="Genomic_DNA"/>
</dbReference>
<comment type="caution">
    <text evidence="1">The sequence shown here is derived from an EMBL/GenBank/DDBJ whole genome shotgun (WGS) entry which is preliminary data.</text>
</comment>
<evidence type="ECO:0000313" key="2">
    <source>
        <dbReference type="EMBL" id="PTR95323.1"/>
    </source>
</evidence>
<dbReference type="AlphaFoldDB" id="A0A2A2WWG7"/>
<sequence>MNNEEKKRYKIVKAIIEEIEQSGIGVEYLSVKIPNVEGPIIMFGKDEHDPYITLGKLMKVICKISISLGLDMSEVFKILADIYNEEYRKKKR</sequence>
<dbReference type="EMBL" id="QAGV01000007">
    <property type="protein sequence ID" value="PTR95323.1"/>
    <property type="molecule type" value="Genomic_DNA"/>
</dbReference>
<dbReference type="Proteomes" id="UP000244552">
    <property type="component" value="Unassembled WGS sequence"/>
</dbReference>
<reference evidence="1 3" key="1">
    <citation type="submission" date="2016-05" db="EMBL/GenBank/DDBJ databases">
        <authorList>
            <person name="Lee J.-Y."/>
            <person name="Kim E.B."/>
            <person name="Choi Y.-J."/>
        </authorList>
    </citation>
    <scope>NUCLEOTIDE SEQUENCE [LARGE SCALE GENOMIC DNA]</scope>
    <source>
        <strain evidence="1 3">KLA006</strain>
    </source>
</reference>
<evidence type="ECO:0000313" key="1">
    <source>
        <dbReference type="EMBL" id="PAY44734.1"/>
    </source>
</evidence>
<accession>A0A2A2WWG7</accession>
<name>A0A2A2WWG7_9LACO</name>
<dbReference type="RefSeq" id="WP_003698987.1">
    <property type="nucleotide sequence ID" value="NZ_CBCRTQ010000006.1"/>
</dbReference>